<gene>
    <name evidence="2" type="ORF">MEUPH1_LOCUS27983</name>
</gene>
<dbReference type="PANTHER" id="PTHR39079:SF1">
    <property type="entry name" value="GH11706P-RELATED"/>
    <property type="match status" value="1"/>
</dbReference>
<proteinExistence type="predicted"/>
<dbReference type="Pfam" id="PF16003">
    <property type="entry name" value="DUF4776"/>
    <property type="match status" value="1"/>
</dbReference>
<keyword evidence="3" id="KW-1185">Reference proteome</keyword>
<evidence type="ECO:0000313" key="2">
    <source>
        <dbReference type="EMBL" id="CAI6374346.1"/>
    </source>
</evidence>
<evidence type="ECO:0000259" key="1">
    <source>
        <dbReference type="Pfam" id="PF16003"/>
    </source>
</evidence>
<dbReference type="Proteomes" id="UP001160148">
    <property type="component" value="Unassembled WGS sequence"/>
</dbReference>
<dbReference type="PANTHER" id="PTHR39079">
    <property type="entry name" value="FI08034P-RELATED"/>
    <property type="match status" value="1"/>
</dbReference>
<feature type="domain" description="DUF4776" evidence="1">
    <location>
        <begin position="67"/>
        <end position="135"/>
    </location>
</feature>
<protein>
    <recommendedName>
        <fullName evidence="1">DUF4776 domain-containing protein</fullName>
    </recommendedName>
</protein>
<sequence length="156" mass="17611">MSKKEISVNQKGNRDAVISLNDIHLPKIGPESTTTVQLATPRRPKKRCNMKKKCENCSRILPPEKSFDKFMTNEKIMEIAISMYPGKAFGHIDCIKEPIKTPKTMGWQWSVKETGGVKINRNWRPGAIRLDVAEIIEKVRSGTIGPLPGRNLTKIK</sequence>
<name>A0AAV0Y4H7_9HEMI</name>
<dbReference type="InterPro" id="IPR031949">
    <property type="entry name" value="DUF4776"/>
</dbReference>
<comment type="caution">
    <text evidence="2">The sequence shown here is derived from an EMBL/GenBank/DDBJ whole genome shotgun (WGS) entry which is preliminary data.</text>
</comment>
<dbReference type="EMBL" id="CARXXK010001195">
    <property type="protein sequence ID" value="CAI6374346.1"/>
    <property type="molecule type" value="Genomic_DNA"/>
</dbReference>
<reference evidence="2 3" key="1">
    <citation type="submission" date="2023-01" db="EMBL/GenBank/DDBJ databases">
        <authorList>
            <person name="Whitehead M."/>
        </authorList>
    </citation>
    <scope>NUCLEOTIDE SEQUENCE [LARGE SCALE GENOMIC DNA]</scope>
</reference>
<dbReference type="AlphaFoldDB" id="A0AAV0Y4H7"/>
<organism evidence="2 3">
    <name type="scientific">Macrosiphum euphorbiae</name>
    <name type="common">potato aphid</name>
    <dbReference type="NCBI Taxonomy" id="13131"/>
    <lineage>
        <taxon>Eukaryota</taxon>
        <taxon>Metazoa</taxon>
        <taxon>Ecdysozoa</taxon>
        <taxon>Arthropoda</taxon>
        <taxon>Hexapoda</taxon>
        <taxon>Insecta</taxon>
        <taxon>Pterygota</taxon>
        <taxon>Neoptera</taxon>
        <taxon>Paraneoptera</taxon>
        <taxon>Hemiptera</taxon>
        <taxon>Sternorrhyncha</taxon>
        <taxon>Aphidomorpha</taxon>
        <taxon>Aphidoidea</taxon>
        <taxon>Aphididae</taxon>
        <taxon>Macrosiphini</taxon>
        <taxon>Macrosiphum</taxon>
    </lineage>
</organism>
<accession>A0AAV0Y4H7</accession>
<evidence type="ECO:0000313" key="3">
    <source>
        <dbReference type="Proteomes" id="UP001160148"/>
    </source>
</evidence>